<feature type="compositionally biased region" description="Polar residues" evidence="1">
    <location>
        <begin position="84"/>
        <end position="106"/>
    </location>
</feature>
<sequence length="401" mass="43629">MMPGTAIHLEQLPNEILVAIMIHCGPLASNLRNCFYTSKTLNAAAWQALAHRGIQFEHMAQRKRFAELLMMDLQASQNLKQEYSSLAPETSNTNPPTYPHSLSPSGDSAIELDTEKYQFSTTPLLNRAPFRTLIQTLRHIDFGFRPNTPVGIPRGTSEPSTPPNTPFPIGTAAAAAAATASSSSTSSSSELDFQFYGNQWDHRFIAEELILMILACPNLRSLNLSGCQVKHEHIDTLVDALRRLPFGIEKLDLSSSSLKGWALVAIVQACGSSLKVLNISGLFRFRRNNASILYKIIETCPNLQRLIAKQCPDIDQDLFMDVSLMTPQLKFVRDKRVSHHFGPGGGKSSGSVFASLASSTTVSSVSSSMSSLSGSNGSSEGGSPLTSVSVRLDRVVTIDEE</sequence>
<name>A0A1Y2BUH9_9FUNG</name>
<evidence type="ECO:0000256" key="1">
    <source>
        <dbReference type="SAM" id="MobiDB-lite"/>
    </source>
</evidence>
<evidence type="ECO:0008006" key="4">
    <source>
        <dbReference type="Google" id="ProtNLM"/>
    </source>
</evidence>
<feature type="region of interest" description="Disordered" evidence="1">
    <location>
        <begin position="148"/>
        <end position="169"/>
    </location>
</feature>
<dbReference type="Proteomes" id="UP000193642">
    <property type="component" value="Unassembled WGS sequence"/>
</dbReference>
<dbReference type="AlphaFoldDB" id="A0A1Y2BUH9"/>
<organism evidence="2 3">
    <name type="scientific">Rhizoclosmatium globosum</name>
    <dbReference type="NCBI Taxonomy" id="329046"/>
    <lineage>
        <taxon>Eukaryota</taxon>
        <taxon>Fungi</taxon>
        <taxon>Fungi incertae sedis</taxon>
        <taxon>Chytridiomycota</taxon>
        <taxon>Chytridiomycota incertae sedis</taxon>
        <taxon>Chytridiomycetes</taxon>
        <taxon>Chytridiales</taxon>
        <taxon>Chytriomycetaceae</taxon>
        <taxon>Rhizoclosmatium</taxon>
    </lineage>
</organism>
<dbReference type="InterPro" id="IPR032675">
    <property type="entry name" value="LRR_dom_sf"/>
</dbReference>
<protein>
    <recommendedName>
        <fullName evidence="4">RNI-like protein</fullName>
    </recommendedName>
</protein>
<reference evidence="2 3" key="1">
    <citation type="submission" date="2016-07" db="EMBL/GenBank/DDBJ databases">
        <title>Pervasive Adenine N6-methylation of Active Genes in Fungi.</title>
        <authorList>
            <consortium name="DOE Joint Genome Institute"/>
            <person name="Mondo S.J."/>
            <person name="Dannebaum R.O."/>
            <person name="Kuo R.C."/>
            <person name="Labutti K."/>
            <person name="Haridas S."/>
            <person name="Kuo A."/>
            <person name="Salamov A."/>
            <person name="Ahrendt S.R."/>
            <person name="Lipzen A."/>
            <person name="Sullivan W."/>
            <person name="Andreopoulos W.B."/>
            <person name="Clum A."/>
            <person name="Lindquist E."/>
            <person name="Daum C."/>
            <person name="Ramamoorthy G.K."/>
            <person name="Gryganskyi A."/>
            <person name="Culley D."/>
            <person name="Magnuson J.K."/>
            <person name="James T.Y."/>
            <person name="O'Malley M.A."/>
            <person name="Stajich J.E."/>
            <person name="Spatafora J.W."/>
            <person name="Visel A."/>
            <person name="Grigoriev I.V."/>
        </authorList>
    </citation>
    <scope>NUCLEOTIDE SEQUENCE [LARGE SCALE GENOMIC DNA]</scope>
    <source>
        <strain evidence="2 3">JEL800</strain>
    </source>
</reference>
<keyword evidence="3" id="KW-1185">Reference proteome</keyword>
<feature type="region of interest" description="Disordered" evidence="1">
    <location>
        <begin position="84"/>
        <end position="107"/>
    </location>
</feature>
<dbReference type="OrthoDB" id="2160613at2759"/>
<dbReference type="EMBL" id="MCGO01000044">
    <property type="protein sequence ID" value="ORY38411.1"/>
    <property type="molecule type" value="Genomic_DNA"/>
</dbReference>
<comment type="caution">
    <text evidence="2">The sequence shown here is derived from an EMBL/GenBank/DDBJ whole genome shotgun (WGS) entry which is preliminary data.</text>
</comment>
<dbReference type="Gene3D" id="3.80.10.10">
    <property type="entry name" value="Ribonuclease Inhibitor"/>
    <property type="match status" value="1"/>
</dbReference>
<proteinExistence type="predicted"/>
<gene>
    <name evidence="2" type="ORF">BCR33DRAFT_720778</name>
</gene>
<accession>A0A1Y2BUH9</accession>
<dbReference type="SUPFAM" id="SSF52047">
    <property type="entry name" value="RNI-like"/>
    <property type="match status" value="1"/>
</dbReference>
<evidence type="ECO:0000313" key="3">
    <source>
        <dbReference type="Proteomes" id="UP000193642"/>
    </source>
</evidence>
<dbReference type="STRING" id="329046.A0A1Y2BUH9"/>
<evidence type="ECO:0000313" key="2">
    <source>
        <dbReference type="EMBL" id="ORY38411.1"/>
    </source>
</evidence>